<evidence type="ECO:0000313" key="1">
    <source>
        <dbReference type="EMBL" id="MQO92185.1"/>
    </source>
</evidence>
<dbReference type="EMBL" id="VZAP01000068">
    <property type="protein sequence ID" value="MQO92185.1"/>
    <property type="molecule type" value="Genomic_DNA"/>
</dbReference>
<dbReference type="Proteomes" id="UP000421283">
    <property type="component" value="Unassembled WGS sequence"/>
</dbReference>
<protein>
    <submittedName>
        <fullName evidence="1">Uncharacterized protein</fullName>
    </submittedName>
</protein>
<comment type="caution">
    <text evidence="1">The sequence shown here is derived from an EMBL/GenBank/DDBJ whole genome shotgun (WGS) entry which is preliminary data.</text>
</comment>
<sequence length="73" mass="8283">MTEERLSRANELSNFVNAYKEVIGRYCNGMSVNENRLGCALIDINKYAPKESADIKNAIKKALNSIQKEFDEL</sequence>
<reference evidence="2" key="1">
    <citation type="submission" date="2019-09" db="EMBL/GenBank/DDBJ databases">
        <title>Distinct polysaccharide growth profiles of human intestinal Prevotella copri isolates.</title>
        <authorList>
            <person name="Fehlner-Peach H."/>
            <person name="Magnabosco C."/>
            <person name="Raghavan V."/>
            <person name="Scher J.U."/>
            <person name="Tett A."/>
            <person name="Cox L.M."/>
            <person name="Gottsegen C."/>
            <person name="Watters A."/>
            <person name="Wiltshire- Gordon J.D."/>
            <person name="Segata N."/>
            <person name="Bonneau R."/>
            <person name="Littman D.R."/>
        </authorList>
    </citation>
    <scope>NUCLEOTIDE SEQUENCE [LARGE SCALE GENOMIC DNA]</scope>
    <source>
        <strain evidence="2">iAU3127</strain>
    </source>
</reference>
<gene>
    <name evidence="1" type="ORF">F7D31_05795</name>
</gene>
<dbReference type="AlphaFoldDB" id="A0AA90VKY4"/>
<proteinExistence type="predicted"/>
<name>A0AA90VKY4_9BACT</name>
<organism evidence="1 2">
    <name type="scientific">Segatella copri</name>
    <dbReference type="NCBI Taxonomy" id="165179"/>
    <lineage>
        <taxon>Bacteria</taxon>
        <taxon>Pseudomonadati</taxon>
        <taxon>Bacteroidota</taxon>
        <taxon>Bacteroidia</taxon>
        <taxon>Bacteroidales</taxon>
        <taxon>Prevotellaceae</taxon>
        <taxon>Segatella</taxon>
    </lineage>
</organism>
<accession>A0AA90VKY4</accession>
<evidence type="ECO:0000313" key="2">
    <source>
        <dbReference type="Proteomes" id="UP000421283"/>
    </source>
</evidence>
<dbReference type="RefSeq" id="WP_153137988.1">
    <property type="nucleotide sequence ID" value="NZ_CP152484.1"/>
</dbReference>